<protein>
    <submittedName>
        <fullName evidence="2">Uncharacterized protein</fullName>
    </submittedName>
</protein>
<reference evidence="2 3" key="1">
    <citation type="journal article" date="2017" name="Int. J. Syst. Evol. Microbiol.">
        <title>Bacillus notoginsengisoli sp. nov., a novel bacterium isolated from the rhizosphere of Panax notoginseng.</title>
        <authorList>
            <person name="Zhang M.Y."/>
            <person name="Cheng J."/>
            <person name="Cai Y."/>
            <person name="Zhang T.Y."/>
            <person name="Wu Y.Y."/>
            <person name="Manikprabhu D."/>
            <person name="Li W.J."/>
            <person name="Zhang Y.X."/>
        </authorList>
    </citation>
    <scope>NUCLEOTIDE SEQUENCE [LARGE SCALE GENOMIC DNA]</scope>
    <source>
        <strain evidence="2 3">JCM 30743</strain>
    </source>
</reference>
<dbReference type="RefSeq" id="WP_118921640.1">
    <property type="nucleotide sequence ID" value="NZ_QWEG01000009.1"/>
</dbReference>
<organism evidence="2 3">
    <name type="scientific">Neobacillus notoginsengisoli</name>
    <dbReference type="NCBI Taxonomy" id="1578198"/>
    <lineage>
        <taxon>Bacteria</taxon>
        <taxon>Bacillati</taxon>
        <taxon>Bacillota</taxon>
        <taxon>Bacilli</taxon>
        <taxon>Bacillales</taxon>
        <taxon>Bacillaceae</taxon>
        <taxon>Neobacillus</taxon>
    </lineage>
</organism>
<dbReference type="AlphaFoldDB" id="A0A417YRT6"/>
<evidence type="ECO:0000256" key="1">
    <source>
        <dbReference type="SAM" id="MobiDB-lite"/>
    </source>
</evidence>
<evidence type="ECO:0000313" key="2">
    <source>
        <dbReference type="EMBL" id="RHW38007.1"/>
    </source>
</evidence>
<dbReference type="OrthoDB" id="1652909at2"/>
<dbReference type="Proteomes" id="UP000284416">
    <property type="component" value="Unassembled WGS sequence"/>
</dbReference>
<evidence type="ECO:0000313" key="3">
    <source>
        <dbReference type="Proteomes" id="UP000284416"/>
    </source>
</evidence>
<comment type="caution">
    <text evidence="2">The sequence shown here is derived from an EMBL/GenBank/DDBJ whole genome shotgun (WGS) entry which is preliminary data.</text>
</comment>
<feature type="region of interest" description="Disordered" evidence="1">
    <location>
        <begin position="72"/>
        <end position="116"/>
    </location>
</feature>
<sequence length="116" mass="12676">METYVFFADLVIAGSPPSRGRKLGRGKVGLDIGTATLAVSSLKKVALFNLAEEVKDLAKEIRLAQRRMDRAKRAINPGNYHENGTVKKGRKGWQLSKPLSKTTCEGKGTEPQAGRH</sequence>
<proteinExistence type="predicted"/>
<gene>
    <name evidence="2" type="ORF">D1B31_14590</name>
</gene>
<name>A0A417YRT6_9BACI</name>
<accession>A0A417YRT6</accession>
<dbReference type="EMBL" id="QWEG01000009">
    <property type="protein sequence ID" value="RHW38007.1"/>
    <property type="molecule type" value="Genomic_DNA"/>
</dbReference>
<keyword evidence="3" id="KW-1185">Reference proteome</keyword>